<protein>
    <recommendedName>
        <fullName evidence="3">DNA-binding protein</fullName>
    </recommendedName>
</protein>
<sequence>MSKAIYEMTEMNIDQGYRAHNRYVIEKETDYILNKIVTIMLSAFSDKLKGITFSKNSIQFDSDYLLSERHRKNLLKWLQRIANIELPSSDLEFGKLKIDLENWYYQLGGETIHFEYHQDYLLTPIETAKQLGISKVTLNKYMKQGFEHVDTTSHQKIPKFMIDIWQDPAYAIRLQIMAQEKQRQNQTPKERLHEINRELTELQLKYSATTYQEAFQEFNGDSMDDPTDYYIWRDLEDEKIEILSLFRGIGRKEKEK</sequence>
<accession>A0ABQ5NP45</accession>
<organism evidence="1 2">
    <name type="scientific">Lysinibacillus piscis</name>
    <dbReference type="NCBI Taxonomy" id="2518931"/>
    <lineage>
        <taxon>Bacteria</taxon>
        <taxon>Bacillati</taxon>
        <taxon>Bacillota</taxon>
        <taxon>Bacilli</taxon>
        <taxon>Bacillales</taxon>
        <taxon>Bacillaceae</taxon>
        <taxon>Lysinibacillus</taxon>
    </lineage>
</organism>
<proteinExistence type="predicted"/>
<reference evidence="1" key="1">
    <citation type="submission" date="2022-08" db="EMBL/GenBank/DDBJ databases">
        <title>Draft genome sequence of Lysinibacillus sp. strain KH24.</title>
        <authorList>
            <person name="Kanbe H."/>
            <person name="Itoh H."/>
        </authorList>
    </citation>
    <scope>NUCLEOTIDE SEQUENCE</scope>
    <source>
        <strain evidence="1">KH24</strain>
    </source>
</reference>
<evidence type="ECO:0000313" key="1">
    <source>
        <dbReference type="EMBL" id="GLC90147.1"/>
    </source>
</evidence>
<name>A0ABQ5NP45_9BACI</name>
<dbReference type="RefSeq" id="WP_264990064.1">
    <property type="nucleotide sequence ID" value="NZ_BRZA01000006.1"/>
</dbReference>
<evidence type="ECO:0000313" key="2">
    <source>
        <dbReference type="Proteomes" id="UP001065593"/>
    </source>
</evidence>
<evidence type="ECO:0008006" key="3">
    <source>
        <dbReference type="Google" id="ProtNLM"/>
    </source>
</evidence>
<dbReference type="EMBL" id="BRZA01000006">
    <property type="protein sequence ID" value="GLC90147.1"/>
    <property type="molecule type" value="Genomic_DNA"/>
</dbReference>
<dbReference type="Proteomes" id="UP001065593">
    <property type="component" value="Unassembled WGS sequence"/>
</dbReference>
<gene>
    <name evidence="1" type="ORF">LYSBPC_32740</name>
</gene>
<keyword evidence="2" id="KW-1185">Reference proteome</keyword>
<comment type="caution">
    <text evidence="1">The sequence shown here is derived from an EMBL/GenBank/DDBJ whole genome shotgun (WGS) entry which is preliminary data.</text>
</comment>